<reference evidence="2" key="1">
    <citation type="journal article" date="2019" name="Int. J. Syst. Evol. Microbiol.">
        <title>The Global Catalogue of Microorganisms (GCM) 10K type strain sequencing project: providing services to taxonomists for standard genome sequencing and annotation.</title>
        <authorList>
            <consortium name="The Broad Institute Genomics Platform"/>
            <consortium name="The Broad Institute Genome Sequencing Center for Infectious Disease"/>
            <person name="Wu L."/>
            <person name="Ma J."/>
        </authorList>
    </citation>
    <scope>NUCLEOTIDE SEQUENCE [LARGE SCALE GENOMIC DNA]</scope>
    <source>
        <strain evidence="2">JCM 18304</strain>
    </source>
</reference>
<keyword evidence="2" id="KW-1185">Reference proteome</keyword>
<dbReference type="Proteomes" id="UP001501570">
    <property type="component" value="Unassembled WGS sequence"/>
</dbReference>
<protein>
    <submittedName>
        <fullName evidence="1">Uncharacterized protein</fullName>
    </submittedName>
</protein>
<evidence type="ECO:0000313" key="2">
    <source>
        <dbReference type="Proteomes" id="UP001501570"/>
    </source>
</evidence>
<comment type="caution">
    <text evidence="1">The sequence shown here is derived from an EMBL/GenBank/DDBJ whole genome shotgun (WGS) entry which is preliminary data.</text>
</comment>
<name>A0ABP9SQ40_9ACTN</name>
<organism evidence="1 2">
    <name type="scientific">Rugosimonospora acidiphila</name>
    <dbReference type="NCBI Taxonomy" id="556531"/>
    <lineage>
        <taxon>Bacteria</taxon>
        <taxon>Bacillati</taxon>
        <taxon>Actinomycetota</taxon>
        <taxon>Actinomycetes</taxon>
        <taxon>Micromonosporales</taxon>
        <taxon>Micromonosporaceae</taxon>
        <taxon>Rugosimonospora</taxon>
    </lineage>
</organism>
<dbReference type="RefSeq" id="WP_345638187.1">
    <property type="nucleotide sequence ID" value="NZ_BAABJQ010000040.1"/>
</dbReference>
<dbReference type="EMBL" id="BAABJQ010000040">
    <property type="protein sequence ID" value="GAA5199883.1"/>
    <property type="molecule type" value="Genomic_DNA"/>
</dbReference>
<evidence type="ECO:0000313" key="1">
    <source>
        <dbReference type="EMBL" id="GAA5199883.1"/>
    </source>
</evidence>
<sequence>MTEYRWHCPRCRAPIDDDRGFVAEYWSGASTSFVVWCATCQWQGEIVLQDIVTTYQRAEG</sequence>
<accession>A0ABP9SQ40</accession>
<gene>
    <name evidence="1" type="ORF">GCM10023322_76510</name>
</gene>
<proteinExistence type="predicted"/>